<gene>
    <name evidence="1" type="ORF">ALC53_10780</name>
</gene>
<dbReference type="EMBL" id="KQ976641">
    <property type="protein sequence ID" value="KYM78726.1"/>
    <property type="molecule type" value="Genomic_DNA"/>
</dbReference>
<dbReference type="Proteomes" id="UP000078540">
    <property type="component" value="Unassembled WGS sequence"/>
</dbReference>
<accession>A0A195B2M1</accession>
<sequence length="166" mass="18601">MVESVAYTDNGPMLPKDFSQRFIRQSSSSASSPPKLPLFLRKVHVIHHTALGYIATLVHPHEDAHGRAPAHQRLRTKPAANDSSNFRKLLWDARLRHSLQAMAMRVALSSSIAQRRANPILPAHQNEVHSFDSTLGENRNRRQIMTKISWDLVGAASHQLTCSTDI</sequence>
<proteinExistence type="predicted"/>
<protein>
    <submittedName>
        <fullName evidence="1">Uncharacterized protein</fullName>
    </submittedName>
</protein>
<organism evidence="1 2">
    <name type="scientific">Atta colombica</name>
    <dbReference type="NCBI Taxonomy" id="520822"/>
    <lineage>
        <taxon>Eukaryota</taxon>
        <taxon>Metazoa</taxon>
        <taxon>Ecdysozoa</taxon>
        <taxon>Arthropoda</taxon>
        <taxon>Hexapoda</taxon>
        <taxon>Insecta</taxon>
        <taxon>Pterygota</taxon>
        <taxon>Neoptera</taxon>
        <taxon>Endopterygota</taxon>
        <taxon>Hymenoptera</taxon>
        <taxon>Apocrita</taxon>
        <taxon>Aculeata</taxon>
        <taxon>Formicoidea</taxon>
        <taxon>Formicidae</taxon>
        <taxon>Myrmicinae</taxon>
        <taxon>Atta</taxon>
    </lineage>
</organism>
<reference evidence="1 2" key="1">
    <citation type="submission" date="2015-09" db="EMBL/GenBank/DDBJ databases">
        <title>Atta colombica WGS genome.</title>
        <authorList>
            <person name="Nygaard S."/>
            <person name="Hu H."/>
            <person name="Boomsma J."/>
            <person name="Zhang G."/>
        </authorList>
    </citation>
    <scope>NUCLEOTIDE SEQUENCE [LARGE SCALE GENOMIC DNA]</scope>
    <source>
        <strain evidence="1">Treedump-2</strain>
        <tissue evidence="1">Whole body</tissue>
    </source>
</reference>
<evidence type="ECO:0000313" key="2">
    <source>
        <dbReference type="Proteomes" id="UP000078540"/>
    </source>
</evidence>
<dbReference type="AlphaFoldDB" id="A0A195B2M1"/>
<keyword evidence="2" id="KW-1185">Reference proteome</keyword>
<evidence type="ECO:0000313" key="1">
    <source>
        <dbReference type="EMBL" id="KYM78726.1"/>
    </source>
</evidence>
<name>A0A195B2M1_9HYME</name>